<proteinExistence type="predicted"/>
<protein>
    <submittedName>
        <fullName evidence="1">Uncharacterized protein</fullName>
    </submittedName>
</protein>
<dbReference type="Proteomes" id="UP000198460">
    <property type="component" value="Unassembled WGS sequence"/>
</dbReference>
<organism evidence="1 2">
    <name type="scientific">Burkholderia singularis</name>
    <dbReference type="NCBI Taxonomy" id="1503053"/>
    <lineage>
        <taxon>Bacteria</taxon>
        <taxon>Pseudomonadati</taxon>
        <taxon>Pseudomonadota</taxon>
        <taxon>Betaproteobacteria</taxon>
        <taxon>Burkholderiales</taxon>
        <taxon>Burkholderiaceae</taxon>
        <taxon>Burkholderia</taxon>
        <taxon>pseudomallei group</taxon>
    </lineage>
</organism>
<gene>
    <name evidence="1" type="ORF">BSIN_2143</name>
</gene>
<name>A0A238H133_9BURK</name>
<reference evidence="1 2" key="1">
    <citation type="submission" date="2017-04" db="EMBL/GenBank/DDBJ databases">
        <authorList>
            <person name="Afonso C.L."/>
            <person name="Miller P.J."/>
            <person name="Scott M.A."/>
            <person name="Spackman E."/>
            <person name="Goraichik I."/>
            <person name="Dimitrov K.M."/>
            <person name="Suarez D.L."/>
            <person name="Swayne D.E."/>
        </authorList>
    </citation>
    <scope>NUCLEOTIDE SEQUENCE [LARGE SCALE GENOMIC DNA]</scope>
    <source>
        <strain evidence="1">LMG 28154</strain>
    </source>
</reference>
<dbReference type="AlphaFoldDB" id="A0A238H133"/>
<dbReference type="EMBL" id="FXAN01000036">
    <property type="protein sequence ID" value="SMF98927.1"/>
    <property type="molecule type" value="Genomic_DNA"/>
</dbReference>
<sequence>MVTRVCADPVSRYVEPYRDRMICAVAASYRIRRTRRVHVRRVCVLRDDCSNGCRAQ</sequence>
<evidence type="ECO:0000313" key="2">
    <source>
        <dbReference type="Proteomes" id="UP000198460"/>
    </source>
</evidence>
<evidence type="ECO:0000313" key="1">
    <source>
        <dbReference type="EMBL" id="SMF98927.1"/>
    </source>
</evidence>
<accession>A0A238H133</accession>